<dbReference type="EMBL" id="AQHV01000011">
    <property type="protein sequence ID" value="KKB56140.1"/>
    <property type="molecule type" value="Genomic_DNA"/>
</dbReference>
<dbReference type="PATRIC" id="fig|927665.4.peg.2171"/>
<feature type="domain" description="BACON" evidence="1">
    <location>
        <begin position="58"/>
        <end position="112"/>
    </location>
</feature>
<evidence type="ECO:0000313" key="2">
    <source>
        <dbReference type="EMBL" id="KKB56140.1"/>
    </source>
</evidence>
<name>A0A0F5JF45_9BACT</name>
<comment type="caution">
    <text evidence="2">The sequence shown here is derived from an EMBL/GenBank/DDBJ whole genome shotgun (WGS) entry which is preliminary data.</text>
</comment>
<dbReference type="InterPro" id="IPR001869">
    <property type="entry name" value="Thiol_cytolysin"/>
</dbReference>
<dbReference type="Pfam" id="PF13004">
    <property type="entry name" value="BACON"/>
    <property type="match status" value="2"/>
</dbReference>
<sequence length="506" mass="56865">MNNRPFLFLIINLFLLTLSISCSKLEREKDMLELYTTSLLINQEGGEECIDLMANGLWEIQDIPDWISASPTSGDGYGMVTIKVAENKGAERRKASLRFSHGKATETLEVEQLSLAEADPFIELSQNPVQMFTGAGIKRIKLTTNRPWKMSENFYRWISVSPSSGEGSAEITIEVKENRNPGMRHLYVSIIGENMQSDLLINQFGLSDVIRLPWLPIFRFKQMSSNQDLYSVLTNNLFINPAIRDEIYVGNLVCHTTQSNTNIPELTGYTFNPITVSTSAPVAEVMKTYIPSPIEQEAFARQIVGNISTQSGTLVEDKGQFEFYTHKQLHTVGMVNLGVKLDEIMSDVSFKEKEMTRKYGLIYSFKRTFFTLDIDIPKKLIKEELKDADKAKGASYVSSVGYGRVGLLIVESDTDSRDVKLAIDKVLADEPLSPEETSLLSTVDLCYVYFDEDKNVQVQKGSLDVVNAYKDGINAVADHIYPLEFTLANYLDNSPGNISFTFRAEE</sequence>
<gene>
    <name evidence="2" type="ORF">HMPREF1535_02113</name>
</gene>
<dbReference type="GO" id="GO:0015485">
    <property type="term" value="F:cholesterol binding"/>
    <property type="evidence" value="ECO:0007669"/>
    <property type="project" value="InterPro"/>
</dbReference>
<dbReference type="PROSITE" id="PS51257">
    <property type="entry name" value="PROKAR_LIPOPROTEIN"/>
    <property type="match status" value="1"/>
</dbReference>
<dbReference type="CDD" id="cd14948">
    <property type="entry name" value="BACON"/>
    <property type="match status" value="2"/>
</dbReference>
<dbReference type="Pfam" id="PF01289">
    <property type="entry name" value="Thiol_cytolysin"/>
    <property type="match status" value="1"/>
</dbReference>
<dbReference type="InterPro" id="IPR036359">
    <property type="entry name" value="Thiol_cytolysin_sf"/>
</dbReference>
<dbReference type="STRING" id="927665.HMPREF1535_02113"/>
<dbReference type="InterPro" id="IPR024361">
    <property type="entry name" value="BACON"/>
</dbReference>
<feature type="domain" description="BACON" evidence="1">
    <location>
        <begin position="155"/>
        <end position="203"/>
    </location>
</feature>
<dbReference type="HOGENOM" id="CLU_538454_0_0_10"/>
<reference evidence="2 3" key="1">
    <citation type="submission" date="2013-04" db="EMBL/GenBank/DDBJ databases">
        <title>The Genome Sequence of Parabacteroides goldsteinii DSM 19448.</title>
        <authorList>
            <consortium name="The Broad Institute Genomics Platform"/>
            <person name="Earl A."/>
            <person name="Ward D."/>
            <person name="Feldgarden M."/>
            <person name="Gevers D."/>
            <person name="Martens E."/>
            <person name="Sakamoto M."/>
            <person name="Benno Y."/>
            <person name="Song Y."/>
            <person name="Liu C."/>
            <person name="Lee J."/>
            <person name="Bolanos M."/>
            <person name="Vaisanen M.L."/>
            <person name="Finegold S.M."/>
            <person name="Walker B."/>
            <person name="Young S."/>
            <person name="Zeng Q."/>
            <person name="Gargeya S."/>
            <person name="Fitzgerald M."/>
            <person name="Haas B."/>
            <person name="Abouelleil A."/>
            <person name="Allen A.W."/>
            <person name="Alvarado L."/>
            <person name="Arachchi H.M."/>
            <person name="Berlin A.M."/>
            <person name="Chapman S.B."/>
            <person name="Gainer-Dewar J."/>
            <person name="Goldberg J."/>
            <person name="Griggs A."/>
            <person name="Gujja S."/>
            <person name="Hansen M."/>
            <person name="Howarth C."/>
            <person name="Imamovic A."/>
            <person name="Ireland A."/>
            <person name="Larimer J."/>
            <person name="McCowan C."/>
            <person name="Murphy C."/>
            <person name="Pearson M."/>
            <person name="Poon T.W."/>
            <person name="Priest M."/>
            <person name="Roberts A."/>
            <person name="Saif S."/>
            <person name="Shea T."/>
            <person name="Sisk P."/>
            <person name="Sykes S."/>
            <person name="Wortman J."/>
            <person name="Nusbaum C."/>
            <person name="Birren B."/>
        </authorList>
    </citation>
    <scope>NUCLEOTIDE SEQUENCE [LARGE SCALE GENOMIC DNA]</scope>
    <source>
        <strain evidence="2 3">DSM 19448</strain>
    </source>
</reference>
<organism evidence="2 3">
    <name type="scientific">Parabacteroides goldsteinii DSM 19448 = WAL 12034</name>
    <dbReference type="NCBI Taxonomy" id="927665"/>
    <lineage>
        <taxon>Bacteria</taxon>
        <taxon>Pseudomonadati</taxon>
        <taxon>Bacteroidota</taxon>
        <taxon>Bacteroidia</taxon>
        <taxon>Bacteroidales</taxon>
        <taxon>Tannerellaceae</taxon>
        <taxon>Parabacteroides</taxon>
    </lineage>
</organism>
<protein>
    <recommendedName>
        <fullName evidence="1">BACON domain-containing protein</fullName>
    </recommendedName>
</protein>
<dbReference type="AlphaFoldDB" id="A0A0F5JF45"/>
<evidence type="ECO:0000259" key="1">
    <source>
        <dbReference type="Pfam" id="PF13004"/>
    </source>
</evidence>
<accession>A0A0F5JF45</accession>
<dbReference type="RefSeq" id="WP_082207515.1">
    <property type="nucleotide sequence ID" value="NZ_KQ033912.1"/>
</dbReference>
<dbReference type="SUPFAM" id="SSF56978">
    <property type="entry name" value="Perfringolysin"/>
    <property type="match status" value="1"/>
</dbReference>
<proteinExistence type="predicted"/>
<dbReference type="Gene3D" id="2.60.40.10">
    <property type="entry name" value="Immunoglobulins"/>
    <property type="match status" value="2"/>
</dbReference>
<evidence type="ECO:0000313" key="3">
    <source>
        <dbReference type="Proteomes" id="UP000033047"/>
    </source>
</evidence>
<dbReference type="Proteomes" id="UP000033047">
    <property type="component" value="Unassembled WGS sequence"/>
</dbReference>
<dbReference type="InterPro" id="IPR013783">
    <property type="entry name" value="Ig-like_fold"/>
</dbReference>